<organism evidence="1 2">
    <name type="scientific">Nonomuraea purpurea</name>
    <dbReference type="NCBI Taxonomy" id="1849276"/>
    <lineage>
        <taxon>Bacteria</taxon>
        <taxon>Bacillati</taxon>
        <taxon>Actinomycetota</taxon>
        <taxon>Actinomycetes</taxon>
        <taxon>Streptosporangiales</taxon>
        <taxon>Streptosporangiaceae</taxon>
        <taxon>Nonomuraea</taxon>
    </lineage>
</organism>
<dbReference type="EMBL" id="JBHSBI010000008">
    <property type="protein sequence ID" value="MFC4009111.1"/>
    <property type="molecule type" value="Genomic_DNA"/>
</dbReference>
<proteinExistence type="predicted"/>
<keyword evidence="2" id="KW-1185">Reference proteome</keyword>
<evidence type="ECO:0000313" key="2">
    <source>
        <dbReference type="Proteomes" id="UP001595851"/>
    </source>
</evidence>
<name>A0ABV8G550_9ACTN</name>
<gene>
    <name evidence="1" type="ORF">ACFOY2_17900</name>
</gene>
<dbReference type="Proteomes" id="UP001595851">
    <property type="component" value="Unassembled WGS sequence"/>
</dbReference>
<sequence length="477" mass="50978">MNHFADGGLRGALADLIGSFRNRLDVVEIDAAGIRIFEVRIDEIGTPYYTRRASAKWSTLTSSGDEVFDAVLRVAGDLISADEGDPVVVACSADGPEQEAALRALRERRPAAPVVEASGVKVGDLLAEVIAGTPLRHAYDLVVARERADGRLELAGRPLFASGAKPGEDAHVTVTCTDTGGLLLAISAWSGPLQPSGLVSVDHAPLSPGRHLLRAVLERPGVVRFPEIPGLRPDTRAWADVVAALPARLRSAPRPAHLVCAIETSGTAKEFEARSHWAGYVIDLLAERVPDPQQLQVSVVGYGTHVFGTRHADRSRPTLAAWSASTAQARAALESLRPTEPTYPNAAQLEDVLAEVRKRLLPEPGGTRAALLTIGARPPHPPPGSALDRVPPCPWRYHWLDLLRELEQRHGLRSAAICDSPPATRSSPWHRLGSAALFQVDAVNAEELAIRLGLVTPSAGALSLPFVSQNEDLGGRQ</sequence>
<evidence type="ECO:0000313" key="1">
    <source>
        <dbReference type="EMBL" id="MFC4009111.1"/>
    </source>
</evidence>
<comment type="caution">
    <text evidence="1">The sequence shown here is derived from an EMBL/GenBank/DDBJ whole genome shotgun (WGS) entry which is preliminary data.</text>
</comment>
<reference evidence="2" key="1">
    <citation type="journal article" date="2019" name="Int. J. Syst. Evol. Microbiol.">
        <title>The Global Catalogue of Microorganisms (GCM) 10K type strain sequencing project: providing services to taxonomists for standard genome sequencing and annotation.</title>
        <authorList>
            <consortium name="The Broad Institute Genomics Platform"/>
            <consortium name="The Broad Institute Genome Sequencing Center for Infectious Disease"/>
            <person name="Wu L."/>
            <person name="Ma J."/>
        </authorList>
    </citation>
    <scope>NUCLEOTIDE SEQUENCE [LARGE SCALE GENOMIC DNA]</scope>
    <source>
        <strain evidence="2">TBRC 1276</strain>
    </source>
</reference>
<accession>A0ABV8G550</accession>
<protein>
    <submittedName>
        <fullName evidence="1">Uncharacterized protein</fullName>
    </submittedName>
</protein>
<dbReference type="RefSeq" id="WP_379529172.1">
    <property type="nucleotide sequence ID" value="NZ_JBHSBI010000008.1"/>
</dbReference>